<accession>A0A2T1LR12</accession>
<keyword evidence="2" id="KW-1185">Reference proteome</keyword>
<dbReference type="Proteomes" id="UP000239001">
    <property type="component" value="Unassembled WGS sequence"/>
</dbReference>
<dbReference type="RefSeq" id="WP_106459386.1">
    <property type="nucleotide sequence ID" value="NZ_PXOH01000054.1"/>
</dbReference>
<name>A0A2T1LR12_9CHRO</name>
<sequence>MKELNELNEQLNEKLEYYKQFSSNNFLKLFQKNSENEFENLVYESCYVYQLVFGQEGYLFGDKEETLFYQRPDCQMMFNFL</sequence>
<gene>
    <name evidence="1" type="ORF">C7H19_23735</name>
</gene>
<reference evidence="1 2" key="2">
    <citation type="submission" date="2018-03" db="EMBL/GenBank/DDBJ databases">
        <authorList>
            <person name="Keele B.F."/>
        </authorList>
    </citation>
    <scope>NUCLEOTIDE SEQUENCE [LARGE SCALE GENOMIC DNA]</scope>
    <source>
        <strain evidence="1 2">CCALA 016</strain>
    </source>
</reference>
<organism evidence="1 2">
    <name type="scientific">Aphanothece hegewaldii CCALA 016</name>
    <dbReference type="NCBI Taxonomy" id="2107694"/>
    <lineage>
        <taxon>Bacteria</taxon>
        <taxon>Bacillati</taxon>
        <taxon>Cyanobacteriota</taxon>
        <taxon>Cyanophyceae</taxon>
        <taxon>Oscillatoriophycideae</taxon>
        <taxon>Chroococcales</taxon>
        <taxon>Aphanothecaceae</taxon>
        <taxon>Aphanothece</taxon>
    </lineage>
</organism>
<dbReference type="AlphaFoldDB" id="A0A2T1LR12"/>
<dbReference type="EMBL" id="PXOH01000054">
    <property type="protein sequence ID" value="PSF30526.1"/>
    <property type="molecule type" value="Genomic_DNA"/>
</dbReference>
<evidence type="ECO:0000313" key="2">
    <source>
        <dbReference type="Proteomes" id="UP000239001"/>
    </source>
</evidence>
<evidence type="ECO:0000313" key="1">
    <source>
        <dbReference type="EMBL" id="PSF30526.1"/>
    </source>
</evidence>
<protein>
    <submittedName>
        <fullName evidence="1">Uncharacterized protein</fullName>
    </submittedName>
</protein>
<proteinExistence type="predicted"/>
<comment type="caution">
    <text evidence="1">The sequence shown here is derived from an EMBL/GenBank/DDBJ whole genome shotgun (WGS) entry which is preliminary data.</text>
</comment>
<reference evidence="1 2" key="1">
    <citation type="submission" date="2018-03" db="EMBL/GenBank/DDBJ databases">
        <title>The ancient ancestry and fast evolution of plastids.</title>
        <authorList>
            <person name="Moore K.R."/>
            <person name="Magnabosco C."/>
            <person name="Momper L."/>
            <person name="Gold D.A."/>
            <person name="Bosak T."/>
            <person name="Fournier G.P."/>
        </authorList>
    </citation>
    <scope>NUCLEOTIDE SEQUENCE [LARGE SCALE GENOMIC DNA]</scope>
    <source>
        <strain evidence="1 2">CCALA 016</strain>
    </source>
</reference>